<evidence type="ECO:0000313" key="2">
    <source>
        <dbReference type="Proteomes" id="UP000187941"/>
    </source>
</evidence>
<name>A0A1P9WSN5_9BACT</name>
<sequence length="86" mass="9835">MNQILLAILSELGFDIQEHTRLVIGIKQIKGSDCLSIYVDTKENIFDLKHSAGFFSNWVIRRQCFADPTEIKTLLQANDVFNHGRV</sequence>
<dbReference type="KEGG" id="smon:AWR27_03075"/>
<dbReference type="Proteomes" id="UP000187941">
    <property type="component" value="Chromosome"/>
</dbReference>
<proteinExistence type="predicted"/>
<accession>A0A1P9WSN5</accession>
<evidence type="ECO:0000313" key="1">
    <source>
        <dbReference type="EMBL" id="AQG78406.1"/>
    </source>
</evidence>
<keyword evidence="2" id="KW-1185">Reference proteome</keyword>
<dbReference type="RefSeq" id="WP_077129848.1">
    <property type="nucleotide sequence ID" value="NZ_CP014263.1"/>
</dbReference>
<organism evidence="1 2">
    <name type="scientific">Spirosoma montaniterrae</name>
    <dbReference type="NCBI Taxonomy" id="1178516"/>
    <lineage>
        <taxon>Bacteria</taxon>
        <taxon>Pseudomonadati</taxon>
        <taxon>Bacteroidota</taxon>
        <taxon>Cytophagia</taxon>
        <taxon>Cytophagales</taxon>
        <taxon>Cytophagaceae</taxon>
        <taxon>Spirosoma</taxon>
    </lineage>
</organism>
<dbReference type="EMBL" id="CP014263">
    <property type="protein sequence ID" value="AQG78406.1"/>
    <property type="molecule type" value="Genomic_DNA"/>
</dbReference>
<gene>
    <name evidence="1" type="ORF">AWR27_03075</name>
</gene>
<dbReference type="AlphaFoldDB" id="A0A1P9WSN5"/>
<protein>
    <submittedName>
        <fullName evidence="1">Uncharacterized protein</fullName>
    </submittedName>
</protein>
<reference evidence="1 2" key="1">
    <citation type="submission" date="2016-01" db="EMBL/GenBank/DDBJ databases">
        <authorList>
            <person name="Oliw E.H."/>
        </authorList>
    </citation>
    <scope>NUCLEOTIDE SEQUENCE [LARGE SCALE GENOMIC DNA]</scope>
    <source>
        <strain evidence="1 2">DY10</strain>
    </source>
</reference>